<name>B9Y5W4_9FIRM</name>
<dbReference type="STRING" id="545696.HOLDEFILI_01196"/>
<proteinExistence type="predicted"/>
<evidence type="ECO:0000313" key="2">
    <source>
        <dbReference type="Proteomes" id="UP000005950"/>
    </source>
</evidence>
<comment type="caution">
    <text evidence="1">The sequence shown here is derived from an EMBL/GenBank/DDBJ whole genome shotgun (WGS) entry which is preliminary data.</text>
</comment>
<dbReference type="EMBL" id="ACCF01000069">
    <property type="protein sequence ID" value="EEF68631.1"/>
    <property type="molecule type" value="Genomic_DNA"/>
</dbReference>
<evidence type="ECO:0000313" key="1">
    <source>
        <dbReference type="EMBL" id="EEF68631.1"/>
    </source>
</evidence>
<protein>
    <submittedName>
        <fullName evidence="1">Uncharacterized protein</fullName>
    </submittedName>
</protein>
<accession>B9Y5W4</accession>
<reference evidence="1 2" key="1">
    <citation type="submission" date="2008-12" db="EMBL/GenBank/DDBJ databases">
        <authorList>
            <person name="Fulton L."/>
            <person name="Clifton S."/>
            <person name="Fulton B."/>
            <person name="Xu J."/>
            <person name="Minx P."/>
            <person name="Pepin K.H."/>
            <person name="Johnson M."/>
            <person name="Bhonagiri V."/>
            <person name="Nash W.E."/>
            <person name="Mardis E.R."/>
            <person name="Wilson R.K."/>
        </authorList>
    </citation>
    <scope>NUCLEOTIDE SEQUENCE [LARGE SCALE GENOMIC DNA]</scope>
    <source>
        <strain evidence="1 2">DSM 12042</strain>
    </source>
</reference>
<dbReference type="HOGENOM" id="CLU_2259913_0_0_9"/>
<dbReference type="Proteomes" id="UP000005950">
    <property type="component" value="Unassembled WGS sequence"/>
</dbReference>
<organism evidence="1 2">
    <name type="scientific">Holdemania filiformis DSM 12042</name>
    <dbReference type="NCBI Taxonomy" id="545696"/>
    <lineage>
        <taxon>Bacteria</taxon>
        <taxon>Bacillati</taxon>
        <taxon>Bacillota</taxon>
        <taxon>Erysipelotrichia</taxon>
        <taxon>Erysipelotrichales</taxon>
        <taxon>Erysipelotrichaceae</taxon>
        <taxon>Holdemania</taxon>
    </lineage>
</organism>
<gene>
    <name evidence="1" type="ORF">HOLDEFILI_01196</name>
</gene>
<reference evidence="1 2" key="2">
    <citation type="submission" date="2009-02" db="EMBL/GenBank/DDBJ databases">
        <title>Draft genome sequence of Holdemania filiformis DSM 12042.</title>
        <authorList>
            <person name="Sudarsanam P."/>
            <person name="Ley R."/>
            <person name="Guruge J."/>
            <person name="Turnbaugh P.J."/>
            <person name="Mahowald M."/>
            <person name="Liep D."/>
            <person name="Gordon J."/>
        </authorList>
    </citation>
    <scope>NUCLEOTIDE SEQUENCE [LARGE SCALE GENOMIC DNA]</scope>
    <source>
        <strain evidence="1 2">DSM 12042</strain>
    </source>
</reference>
<sequence>MREPGMLRGMIDLKRPAQLPDSFQPLNLAAVDTIPDHFQINVNIAMNWIAKYFDFVQFLKHCFPPGLSAFILMVSRDNYNSRAVEVDGLLYNETKSKKTGKTG</sequence>
<dbReference type="AlphaFoldDB" id="B9Y5W4"/>